<sequence>MREFTLDEARRLIDKMRIRYGKKFTDQWAAVEEVDLEQAMIEDFSGLTAQQIENGYNRMLQEPWPPCIQDFKIWCLQGSHWLTENEAWQQALAYEKSGQTISISRQVLKTLKEFKKGFDELNPRTESQAKAFKDMYVRIVSNAKLMGDVQSFTDPVHQLEEQKNEERKITSCPPELLAQMKSVIKTPKAGRA</sequence>
<dbReference type="eggNOG" id="ENOG5031S08">
    <property type="taxonomic scope" value="Bacteria"/>
</dbReference>
<proteinExistence type="predicted"/>
<dbReference type="RefSeq" id="WP_004822077.1">
    <property type="nucleotide sequence ID" value="NZ_KB849456.1"/>
</dbReference>
<comment type="caution">
    <text evidence="1">The sequence shown here is derived from an EMBL/GenBank/DDBJ whole genome shotgun (WGS) entry which is preliminary data.</text>
</comment>
<dbReference type="Proteomes" id="UP000013148">
    <property type="component" value="Unassembled WGS sequence"/>
</dbReference>
<protein>
    <submittedName>
        <fullName evidence="1">Uncharacterized protein</fullName>
    </submittedName>
</protein>
<keyword evidence="2" id="KW-1185">Reference proteome</keyword>
<dbReference type="AlphaFoldDB" id="N8YA05"/>
<name>N8YA05_ACIGI</name>
<evidence type="ECO:0000313" key="2">
    <source>
        <dbReference type="Proteomes" id="UP000013148"/>
    </source>
</evidence>
<accession>N8YA05</accession>
<dbReference type="PATRIC" id="fig|1217656.3.peg.3354"/>
<evidence type="ECO:0000313" key="1">
    <source>
        <dbReference type="EMBL" id="ENV16473.1"/>
    </source>
</evidence>
<dbReference type="HOGENOM" id="CLU_094100_0_0_6"/>
<organism evidence="1 2">
    <name type="scientific">Acinetobacter guillouiae NIPH 991</name>
    <dbReference type="NCBI Taxonomy" id="1217656"/>
    <lineage>
        <taxon>Bacteria</taxon>
        <taxon>Pseudomonadati</taxon>
        <taxon>Pseudomonadota</taxon>
        <taxon>Gammaproteobacteria</taxon>
        <taxon>Moraxellales</taxon>
        <taxon>Moraxellaceae</taxon>
        <taxon>Acinetobacter</taxon>
    </lineage>
</organism>
<dbReference type="EMBL" id="APPJ01000012">
    <property type="protein sequence ID" value="ENV16473.1"/>
    <property type="molecule type" value="Genomic_DNA"/>
</dbReference>
<gene>
    <name evidence="1" type="ORF">F964_03408</name>
</gene>
<reference evidence="1 2" key="1">
    <citation type="submission" date="2013-02" db="EMBL/GenBank/DDBJ databases">
        <title>The Genome Sequence of Acinetobacter guillouiae NIPH 991.</title>
        <authorList>
            <consortium name="The Broad Institute Genome Sequencing Platform"/>
            <consortium name="The Broad Institute Genome Sequencing Center for Infectious Disease"/>
            <person name="Cerqueira G."/>
            <person name="Feldgarden M."/>
            <person name="Courvalin P."/>
            <person name="Perichon B."/>
            <person name="Grillot-Courvalin C."/>
            <person name="Clermont D."/>
            <person name="Rocha E."/>
            <person name="Yoon E.-J."/>
            <person name="Nemec A."/>
            <person name="Walker B."/>
            <person name="Young S.K."/>
            <person name="Zeng Q."/>
            <person name="Gargeya S."/>
            <person name="Fitzgerald M."/>
            <person name="Haas B."/>
            <person name="Abouelleil A."/>
            <person name="Alvarado L."/>
            <person name="Arachchi H.M."/>
            <person name="Berlin A.M."/>
            <person name="Chapman S.B."/>
            <person name="Dewar J."/>
            <person name="Goldberg J."/>
            <person name="Griggs A."/>
            <person name="Gujja S."/>
            <person name="Hansen M."/>
            <person name="Howarth C."/>
            <person name="Imamovic A."/>
            <person name="Larimer J."/>
            <person name="McCowan C."/>
            <person name="Murphy C."/>
            <person name="Neiman D."/>
            <person name="Pearson M."/>
            <person name="Priest M."/>
            <person name="Roberts A."/>
            <person name="Saif S."/>
            <person name="Shea T."/>
            <person name="Sisk P."/>
            <person name="Sykes S."/>
            <person name="Wortman J."/>
            <person name="Nusbaum C."/>
            <person name="Birren B."/>
        </authorList>
    </citation>
    <scope>NUCLEOTIDE SEQUENCE [LARGE SCALE GENOMIC DNA]</scope>
    <source>
        <strain evidence="1 2">NIPH 991</strain>
    </source>
</reference>